<reference evidence="3" key="1">
    <citation type="submission" date="2014-03" db="EMBL/GenBank/DDBJ databases">
        <title>The Genome Sequence of Puccinia striiformis f. sp. tritici PST-78.</title>
        <authorList>
            <consortium name="The Broad Institute Genome Sequencing Platform"/>
            <person name="Cuomo C."/>
            <person name="Hulbert S."/>
            <person name="Chen X."/>
            <person name="Walker B."/>
            <person name="Young S.K."/>
            <person name="Zeng Q."/>
            <person name="Gargeya S."/>
            <person name="Fitzgerald M."/>
            <person name="Haas B."/>
            <person name="Abouelleil A."/>
            <person name="Alvarado L."/>
            <person name="Arachchi H.M."/>
            <person name="Berlin A.M."/>
            <person name="Chapman S.B."/>
            <person name="Goldberg J."/>
            <person name="Griggs A."/>
            <person name="Gujja S."/>
            <person name="Hansen M."/>
            <person name="Howarth C."/>
            <person name="Imamovic A."/>
            <person name="Larimer J."/>
            <person name="McCowan C."/>
            <person name="Montmayeur A."/>
            <person name="Murphy C."/>
            <person name="Neiman D."/>
            <person name="Pearson M."/>
            <person name="Priest M."/>
            <person name="Roberts A."/>
            <person name="Saif S."/>
            <person name="Shea T."/>
            <person name="Sisk P."/>
            <person name="Sykes S."/>
            <person name="Wortman J."/>
            <person name="Nusbaum C."/>
            <person name="Birren B."/>
        </authorList>
    </citation>
    <scope>NUCLEOTIDE SEQUENCE [LARGE SCALE GENOMIC DNA]</scope>
    <source>
        <strain evidence="3">race PST-78</strain>
    </source>
</reference>
<accession>A0A0L0V8Y1</accession>
<feature type="region of interest" description="Disordered" evidence="1">
    <location>
        <begin position="1"/>
        <end position="29"/>
    </location>
</feature>
<dbReference type="InterPro" id="IPR052055">
    <property type="entry name" value="Hepadnavirus_pol/RT"/>
</dbReference>
<gene>
    <name evidence="2" type="ORF">PSTG_10963</name>
</gene>
<protein>
    <submittedName>
        <fullName evidence="2">Uncharacterized protein</fullName>
    </submittedName>
</protein>
<comment type="caution">
    <text evidence="2">The sequence shown here is derived from an EMBL/GenBank/DDBJ whole genome shotgun (WGS) entry which is preliminary data.</text>
</comment>
<sequence>MGGSQDHIKPRVGGRSRRGKDLEVRNNSSETRFIDADKTEAKKGKTFILWTDNTTAENAIHKRKLRDKFMNDGWKIIQKILIKHELNFIARRVASAENKADGLSRGKKGSHRMKDMVRIHVPSDLIQMLDQVVPE</sequence>
<dbReference type="Proteomes" id="UP000054564">
    <property type="component" value="Unassembled WGS sequence"/>
</dbReference>
<evidence type="ECO:0000313" key="2">
    <source>
        <dbReference type="EMBL" id="KNE95747.1"/>
    </source>
</evidence>
<evidence type="ECO:0000313" key="3">
    <source>
        <dbReference type="Proteomes" id="UP000054564"/>
    </source>
</evidence>
<dbReference type="OrthoDB" id="2506773at2759"/>
<evidence type="ECO:0000256" key="1">
    <source>
        <dbReference type="SAM" id="MobiDB-lite"/>
    </source>
</evidence>
<name>A0A0L0V8Y1_9BASI</name>
<keyword evidence="3" id="KW-1185">Reference proteome</keyword>
<dbReference type="PANTHER" id="PTHR33050">
    <property type="entry name" value="REVERSE TRANSCRIPTASE DOMAIN-CONTAINING PROTEIN"/>
    <property type="match status" value="1"/>
</dbReference>
<dbReference type="EMBL" id="AJIL01000092">
    <property type="protein sequence ID" value="KNE95747.1"/>
    <property type="molecule type" value="Genomic_DNA"/>
</dbReference>
<proteinExistence type="predicted"/>
<dbReference type="AlphaFoldDB" id="A0A0L0V8Y1"/>
<dbReference type="PANTHER" id="PTHR33050:SF7">
    <property type="entry name" value="RIBONUCLEASE H"/>
    <property type="match status" value="1"/>
</dbReference>
<organism evidence="2 3">
    <name type="scientific">Puccinia striiformis f. sp. tritici PST-78</name>
    <dbReference type="NCBI Taxonomy" id="1165861"/>
    <lineage>
        <taxon>Eukaryota</taxon>
        <taxon>Fungi</taxon>
        <taxon>Dikarya</taxon>
        <taxon>Basidiomycota</taxon>
        <taxon>Pucciniomycotina</taxon>
        <taxon>Pucciniomycetes</taxon>
        <taxon>Pucciniales</taxon>
        <taxon>Pucciniaceae</taxon>
        <taxon>Puccinia</taxon>
    </lineage>
</organism>